<organism evidence="2 3">
    <name type="scientific">Apiospora marii</name>
    <dbReference type="NCBI Taxonomy" id="335849"/>
    <lineage>
        <taxon>Eukaryota</taxon>
        <taxon>Fungi</taxon>
        <taxon>Dikarya</taxon>
        <taxon>Ascomycota</taxon>
        <taxon>Pezizomycotina</taxon>
        <taxon>Sordariomycetes</taxon>
        <taxon>Xylariomycetidae</taxon>
        <taxon>Amphisphaeriales</taxon>
        <taxon>Apiosporaceae</taxon>
        <taxon>Apiospora</taxon>
    </lineage>
</organism>
<feature type="region of interest" description="Disordered" evidence="1">
    <location>
        <begin position="104"/>
        <end position="123"/>
    </location>
</feature>
<feature type="compositionally biased region" description="Basic and acidic residues" evidence="1">
    <location>
        <begin position="539"/>
        <end position="550"/>
    </location>
</feature>
<proteinExistence type="predicted"/>
<sequence>MASGTVAPTETPSGSPMAGSAEFLSRHLKLPGHACGHFPKYRILTSQPHHGYPSRLGFFHDTKSEPSVIYLDTSKLCKNCLDRVVPMGYNYWSMLSAHNYVEKGKSSSTTNHESGYAERKSKWLDAPSSASQYPQLIQARAELSPGEDSTARAVVNQNPTMPITVSIPQLSWASEAWQWLSSQRKPFYIDHLHMIKGWTSLAEAMAARDFLIVERTGAPFIPTQQRDRGKTSKVARKPAKDPRPTDVGTTSAGLNDETLKTTKTTKTTRKKSTLDPRAPDPTPATPPDHYPEFGAAEDLPLPRQYFRARKSNLPVKFQNRRGEEKSAKATGKPQKKPRPRKNEHESSTKPVFSHTSDYNRYEPLPFDSPVKPASLGDYQRGVEFAVRTRELPFRIPPEKDFGKDYSSTKRSKDLRSPDSLVEEEEVMALVGSRGRREQAGPEISLELIEPMVKGMPKLPAASGKTDRPQKAQTTKSSAVATKPPGYTSAQKGPATFKADQPSPPLRNDKLGKDKTPMSGVDWKDPARDKSAQKVLATSKSDRLRKVETPKSKVGSADPSRNKINGQAPMLATLATVNESEDQVETQTVYSDTKSLNDLVILDYVIAFVDKLVRSLPSAFNAAEFERVSVGLDELLQAFSVIIGSDGSTPEYRKLMYLVYRFRKNIIAKLGQIYAEPPTRHFGDPKSMSVEEKMSVLWGERDDNVAPEELDFFFNDDDDGSDDSDNESLPNLDRYKDIINQTSAF</sequence>
<feature type="compositionally biased region" description="Pro residues" evidence="1">
    <location>
        <begin position="279"/>
        <end position="288"/>
    </location>
</feature>
<feature type="compositionally biased region" description="Acidic residues" evidence="1">
    <location>
        <begin position="710"/>
        <end position="725"/>
    </location>
</feature>
<comment type="caution">
    <text evidence="2">The sequence shown here is derived from an EMBL/GenBank/DDBJ whole genome shotgun (WGS) entry which is preliminary data.</text>
</comment>
<feature type="compositionally biased region" description="Basic and acidic residues" evidence="1">
    <location>
        <begin position="395"/>
        <end position="416"/>
    </location>
</feature>
<feature type="compositionally biased region" description="Polar residues" evidence="1">
    <location>
        <begin position="470"/>
        <end position="479"/>
    </location>
</feature>
<evidence type="ECO:0000313" key="2">
    <source>
        <dbReference type="EMBL" id="KAK8012908.1"/>
    </source>
</evidence>
<feature type="region of interest" description="Disordered" evidence="1">
    <location>
        <begin position="710"/>
        <end position="744"/>
    </location>
</feature>
<evidence type="ECO:0000313" key="3">
    <source>
        <dbReference type="Proteomes" id="UP001396898"/>
    </source>
</evidence>
<dbReference type="EMBL" id="JAQQWI010000015">
    <property type="protein sequence ID" value="KAK8012908.1"/>
    <property type="molecule type" value="Genomic_DNA"/>
</dbReference>
<feature type="region of interest" description="Disordered" evidence="1">
    <location>
        <begin position="221"/>
        <end position="295"/>
    </location>
</feature>
<name>A0ABR1RIG3_9PEZI</name>
<protein>
    <submittedName>
        <fullName evidence="2">Uncharacterized protein</fullName>
    </submittedName>
</protein>
<evidence type="ECO:0000256" key="1">
    <source>
        <dbReference type="SAM" id="MobiDB-lite"/>
    </source>
</evidence>
<feature type="compositionally biased region" description="Basic and acidic residues" evidence="1">
    <location>
        <begin position="506"/>
        <end position="531"/>
    </location>
</feature>
<feature type="region of interest" description="Disordered" evidence="1">
    <location>
        <begin position="310"/>
        <end position="360"/>
    </location>
</feature>
<reference evidence="2 3" key="1">
    <citation type="submission" date="2023-01" db="EMBL/GenBank/DDBJ databases">
        <title>Analysis of 21 Apiospora genomes using comparative genomics revels a genus with tremendous synthesis potential of carbohydrate active enzymes and secondary metabolites.</title>
        <authorList>
            <person name="Sorensen T."/>
        </authorList>
    </citation>
    <scope>NUCLEOTIDE SEQUENCE [LARGE SCALE GENOMIC DNA]</scope>
    <source>
        <strain evidence="2 3">CBS 20057</strain>
    </source>
</reference>
<feature type="region of interest" description="Disordered" evidence="1">
    <location>
        <begin position="395"/>
        <end position="564"/>
    </location>
</feature>
<keyword evidence="3" id="KW-1185">Reference proteome</keyword>
<gene>
    <name evidence="2" type="ORF">PG991_010283</name>
</gene>
<feature type="compositionally biased region" description="Polar residues" evidence="1">
    <location>
        <begin position="348"/>
        <end position="358"/>
    </location>
</feature>
<accession>A0ABR1RIG3</accession>
<dbReference type="Proteomes" id="UP001396898">
    <property type="component" value="Unassembled WGS sequence"/>
</dbReference>